<dbReference type="PRINTS" id="PR00014">
    <property type="entry name" value="FNTYPEIII"/>
</dbReference>
<dbReference type="Gene3D" id="2.60.40.10">
    <property type="entry name" value="Immunoglobulins"/>
    <property type="match status" value="3"/>
</dbReference>
<dbReference type="InterPro" id="IPR050964">
    <property type="entry name" value="Striated_Muscle_Regulatory"/>
</dbReference>
<dbReference type="InterPro" id="IPR013783">
    <property type="entry name" value="Ig-like_fold"/>
</dbReference>
<reference evidence="3" key="1">
    <citation type="submission" date="2014-06" db="EMBL/GenBank/DDBJ databases">
        <title>Key roles for freshwater Actinobacteria revealed by deep metagenomic sequencing.</title>
        <authorList>
            <person name="Ghai R."/>
            <person name="Mizuno C.M."/>
            <person name="Picazo A."/>
            <person name="Camacho A."/>
            <person name="Rodriguez-Valera F."/>
        </authorList>
    </citation>
    <scope>NUCLEOTIDE SEQUENCE</scope>
</reference>
<dbReference type="Gene3D" id="2.60.120.380">
    <property type="match status" value="2"/>
</dbReference>
<feature type="domain" description="Fibronectin type-III" evidence="2">
    <location>
        <begin position="46"/>
        <end position="139"/>
    </location>
</feature>
<dbReference type="EMBL" id="JNSL01000172">
    <property type="protein sequence ID" value="KGA13783.1"/>
    <property type="molecule type" value="Genomic_DNA"/>
</dbReference>
<dbReference type="AlphaFoldDB" id="A0A094S777"/>
<feature type="domain" description="Fibronectin type-III" evidence="2">
    <location>
        <begin position="356"/>
        <end position="457"/>
    </location>
</feature>
<protein>
    <recommendedName>
        <fullName evidence="2">Fibronectin type-III domain-containing protein</fullName>
    </recommendedName>
</protein>
<proteinExistence type="predicted"/>
<feature type="non-terminal residue" evidence="3">
    <location>
        <position position="843"/>
    </location>
</feature>
<evidence type="ECO:0000313" key="3">
    <source>
        <dbReference type="EMBL" id="KGA13783.1"/>
    </source>
</evidence>
<keyword evidence="1" id="KW-0677">Repeat</keyword>
<dbReference type="PANTHER" id="PTHR13817">
    <property type="entry name" value="TITIN"/>
    <property type="match status" value="1"/>
</dbReference>
<dbReference type="InterPro" id="IPR007280">
    <property type="entry name" value="Peptidase_C_arc/bac"/>
</dbReference>
<accession>A0A094S777</accession>
<dbReference type="InterPro" id="IPR003961">
    <property type="entry name" value="FN3_dom"/>
</dbReference>
<dbReference type="SUPFAM" id="SSF89260">
    <property type="entry name" value="Collagen-binding domain"/>
    <property type="match status" value="1"/>
</dbReference>
<dbReference type="PANTHER" id="PTHR13817:SF73">
    <property type="entry name" value="FIBRONECTIN TYPE-III DOMAIN-CONTAINING PROTEIN"/>
    <property type="match status" value="1"/>
</dbReference>
<sequence length="843" mass="87534">MKFFTWGLLVKKIASLLTFLALIFGIMVAPAANANDASTSVQATQPPLVPTGFIARSSADDIALLWDPIDFQAAEVPLVDTYIIRELLTQQTVEVAGIQQSYIFENLDPAIVYEFQIAARNSAGTSDFSEIARASIESSADPKDISRLIVKYRNGVSPTLDNGKPTGSEALDVDIDTGQAIGAGMRTLVLDDAITTNKAGEVATTLNGDPRIEWAEPDVFISLSAVSNDEPSGAITLNRSGSTINQTVSNDGANYSRSIYGFAGYSDTWYQFVAPETRSVTATISSGGTLDDPILSAFTSSYRVLAVNDDYNGLLPRIQFNVTAGQTYFIAFSSYNSRYQGTGNLVVSNLAAESSAPSAPTISSVSSQVNALTANWSAATTGSAATSFTANAYSDSLLTNLASTCAATSSQRTCQLTGLTGGTTYWVTVTATNLVGSATSTAVSGVAQLSKNSTPETATELGTITYPFATIVSNAGFLQTYVDSVGNSPAWYAFTAASSGIVEMRISPSWGTNYDPMLAVFAANNLSVRLAFDDNSNGSYKPRVSFNVVAGQRYLVAFSSFLANTSGTGELTATFTSSSATAPGIPVSVSAASTQNSITAYWLAPSSNGGSPITGYQANIYNSGGSIVGQCQTTNLNCTISSLSPGTTYQLRVKASNVVGSSAESTATSVTTSAPSNNDFAGAIDLGTVSSGYSGTISNLTGTTSATCNSLTGSNASWYRFTAGSTGKATLEITSHQGMTDSMLFVYDSSANALGCDDDSAGGYRPKLTLSVNQGTTYYVALASWGNTSRGNASLQISLGANTPSAPQSVTLLSGNQALVVNWLSPSFSGTSAITGYTATAFT</sequence>
<dbReference type="Pfam" id="PF00041">
    <property type="entry name" value="fn3"/>
    <property type="match status" value="1"/>
</dbReference>
<dbReference type="PROSITE" id="PS50853">
    <property type="entry name" value="FN3"/>
    <property type="match status" value="3"/>
</dbReference>
<dbReference type="InterPro" id="IPR036116">
    <property type="entry name" value="FN3_sf"/>
</dbReference>
<evidence type="ECO:0000259" key="2">
    <source>
        <dbReference type="PROSITE" id="PS50853"/>
    </source>
</evidence>
<dbReference type="CDD" id="cd00063">
    <property type="entry name" value="FN3"/>
    <property type="match status" value="2"/>
</dbReference>
<name>A0A094S777_9ZZZZ</name>
<dbReference type="Pfam" id="PF04151">
    <property type="entry name" value="PPC"/>
    <property type="match status" value="1"/>
</dbReference>
<comment type="caution">
    <text evidence="3">The sequence shown here is derived from an EMBL/GenBank/DDBJ whole genome shotgun (WGS) entry which is preliminary data.</text>
</comment>
<evidence type="ECO:0000256" key="1">
    <source>
        <dbReference type="ARBA" id="ARBA00022737"/>
    </source>
</evidence>
<dbReference type="SUPFAM" id="SSF49265">
    <property type="entry name" value="Fibronectin type III"/>
    <property type="match status" value="2"/>
</dbReference>
<organism evidence="3">
    <name type="scientific">freshwater metagenome</name>
    <dbReference type="NCBI Taxonomy" id="449393"/>
    <lineage>
        <taxon>unclassified sequences</taxon>
        <taxon>metagenomes</taxon>
        <taxon>ecological metagenomes</taxon>
    </lineage>
</organism>
<feature type="domain" description="Fibronectin type-III" evidence="2">
    <location>
        <begin position="582"/>
        <end position="675"/>
    </location>
</feature>
<gene>
    <name evidence="3" type="ORF">GM51_18825</name>
</gene>
<dbReference type="SMART" id="SM00060">
    <property type="entry name" value="FN3"/>
    <property type="match status" value="3"/>
</dbReference>